<comment type="caution">
    <text evidence="1">The sequence shown here is derived from an EMBL/GenBank/DDBJ whole genome shotgun (WGS) entry which is preliminary data.</text>
</comment>
<organism evidence="1 2">
    <name type="scientific">Putridiphycobacter roseus</name>
    <dbReference type="NCBI Taxonomy" id="2219161"/>
    <lineage>
        <taxon>Bacteria</taxon>
        <taxon>Pseudomonadati</taxon>
        <taxon>Bacteroidota</taxon>
        <taxon>Flavobacteriia</taxon>
        <taxon>Flavobacteriales</taxon>
        <taxon>Crocinitomicaceae</taxon>
        <taxon>Putridiphycobacter</taxon>
    </lineage>
</organism>
<reference evidence="1 2" key="1">
    <citation type="submission" date="2018-06" db="EMBL/GenBank/DDBJ databases">
        <title>The draft genome sequence of Crocinitomix sp. SM1701.</title>
        <authorList>
            <person name="Zhang X."/>
        </authorList>
    </citation>
    <scope>NUCLEOTIDE SEQUENCE [LARGE SCALE GENOMIC DNA]</scope>
    <source>
        <strain evidence="1 2">SM1701</strain>
    </source>
</reference>
<dbReference type="AlphaFoldDB" id="A0A2W1NDP8"/>
<dbReference type="EMBL" id="QKSB01000010">
    <property type="protein sequence ID" value="PZE16196.1"/>
    <property type="molecule type" value="Genomic_DNA"/>
</dbReference>
<name>A0A2W1NDP8_9FLAO</name>
<dbReference type="RefSeq" id="WP_111064081.1">
    <property type="nucleotide sequence ID" value="NZ_JBHUCU010000037.1"/>
</dbReference>
<keyword evidence="2" id="KW-1185">Reference proteome</keyword>
<gene>
    <name evidence="1" type="ORF">DNU06_13795</name>
</gene>
<evidence type="ECO:0000313" key="2">
    <source>
        <dbReference type="Proteomes" id="UP000249248"/>
    </source>
</evidence>
<proteinExistence type="predicted"/>
<protein>
    <submittedName>
        <fullName evidence="1">Uncharacterized protein</fullName>
    </submittedName>
</protein>
<dbReference type="Proteomes" id="UP000249248">
    <property type="component" value="Unassembled WGS sequence"/>
</dbReference>
<accession>A0A2W1NDP8</accession>
<evidence type="ECO:0000313" key="1">
    <source>
        <dbReference type="EMBL" id="PZE16196.1"/>
    </source>
</evidence>
<sequence>MDTKSTENVITALEKGKKQSTIITKAIGCSIKPSKGQQEFTFKLNRERVLTFIVRAFLYGIELLYSPT</sequence>